<accession>C0C4Z8</accession>
<dbReference type="HOGENOM" id="CLU_035701_0_0_9"/>
<feature type="transmembrane region" description="Helical" evidence="1">
    <location>
        <begin position="492"/>
        <end position="515"/>
    </location>
</feature>
<protein>
    <submittedName>
        <fullName evidence="2">Uncharacterized protein</fullName>
    </submittedName>
</protein>
<feature type="transmembrane region" description="Helical" evidence="1">
    <location>
        <begin position="469"/>
        <end position="486"/>
    </location>
</feature>
<evidence type="ECO:0000256" key="1">
    <source>
        <dbReference type="SAM" id="Phobius"/>
    </source>
</evidence>
<feature type="transmembrane region" description="Helical" evidence="1">
    <location>
        <begin position="222"/>
        <end position="240"/>
    </location>
</feature>
<evidence type="ECO:0000313" key="2">
    <source>
        <dbReference type="EMBL" id="EEG72766.1"/>
    </source>
</evidence>
<feature type="transmembrane region" description="Helical" evidence="1">
    <location>
        <begin position="340"/>
        <end position="360"/>
    </location>
</feature>
<reference evidence="2" key="2">
    <citation type="submission" date="2013-06" db="EMBL/GenBank/DDBJ databases">
        <title>Draft genome sequence of Clostridium hylemonae (DSM 15053).</title>
        <authorList>
            <person name="Sudarsanam P."/>
            <person name="Ley R."/>
            <person name="Guruge J."/>
            <person name="Turnbaugh P.J."/>
            <person name="Mahowald M."/>
            <person name="Liep D."/>
            <person name="Gordon J."/>
        </authorList>
    </citation>
    <scope>NUCLEOTIDE SEQUENCE</scope>
    <source>
        <strain evidence="2">DSM 15053</strain>
    </source>
</reference>
<dbReference type="EMBL" id="ABYI02000036">
    <property type="protein sequence ID" value="EEG72766.1"/>
    <property type="molecule type" value="Genomic_DNA"/>
</dbReference>
<dbReference type="Proteomes" id="UP000004893">
    <property type="component" value="Unassembled WGS sequence"/>
</dbReference>
<organism evidence="2 3">
    <name type="scientific">[Clostridium] hylemonae DSM 15053</name>
    <dbReference type="NCBI Taxonomy" id="553973"/>
    <lineage>
        <taxon>Bacteria</taxon>
        <taxon>Bacillati</taxon>
        <taxon>Bacillota</taxon>
        <taxon>Clostridia</taxon>
        <taxon>Lachnospirales</taxon>
        <taxon>Lachnospiraceae</taxon>
    </lineage>
</organism>
<dbReference type="RefSeq" id="WP_006444520.1">
    <property type="nucleotide sequence ID" value="NZ_CP036524.1"/>
</dbReference>
<dbReference type="STRING" id="553973.CLOHYLEM_07165"/>
<feature type="transmembrane region" description="Helical" evidence="1">
    <location>
        <begin position="404"/>
        <end position="423"/>
    </location>
</feature>
<feature type="transmembrane region" description="Helical" evidence="1">
    <location>
        <begin position="129"/>
        <end position="152"/>
    </location>
</feature>
<feature type="transmembrane region" description="Helical" evidence="1">
    <location>
        <begin position="46"/>
        <end position="67"/>
    </location>
</feature>
<name>C0C4Z8_9FIRM</name>
<gene>
    <name evidence="2" type="ORF">CLOHYLEM_07165</name>
</gene>
<feature type="transmembrane region" description="Helical" evidence="1">
    <location>
        <begin position="198"/>
        <end position="216"/>
    </location>
</feature>
<evidence type="ECO:0000313" key="3">
    <source>
        <dbReference type="Proteomes" id="UP000004893"/>
    </source>
</evidence>
<keyword evidence="1" id="KW-0472">Membrane</keyword>
<feature type="transmembrane region" description="Helical" evidence="1">
    <location>
        <begin position="314"/>
        <end position="334"/>
    </location>
</feature>
<reference evidence="2" key="1">
    <citation type="submission" date="2009-02" db="EMBL/GenBank/DDBJ databases">
        <authorList>
            <person name="Fulton L."/>
            <person name="Clifton S."/>
            <person name="Fulton B."/>
            <person name="Xu J."/>
            <person name="Minx P."/>
            <person name="Pepin K.H."/>
            <person name="Johnson M."/>
            <person name="Bhonagiri V."/>
            <person name="Nash W.E."/>
            <person name="Mardis E.R."/>
            <person name="Wilson R.K."/>
        </authorList>
    </citation>
    <scope>NUCLEOTIDE SEQUENCE [LARGE SCALE GENOMIC DNA]</scope>
    <source>
        <strain evidence="2">DSM 15053</strain>
    </source>
</reference>
<keyword evidence="1" id="KW-1133">Transmembrane helix</keyword>
<proteinExistence type="predicted"/>
<feature type="transmembrane region" description="Helical" evidence="1">
    <location>
        <begin position="158"/>
        <end position="178"/>
    </location>
</feature>
<feature type="transmembrane region" description="Helical" evidence="1">
    <location>
        <begin position="87"/>
        <end position="108"/>
    </location>
</feature>
<comment type="caution">
    <text evidence="2">The sequence shown here is derived from an EMBL/GenBank/DDBJ whole genome shotgun (WGS) entry which is preliminary data.</text>
</comment>
<keyword evidence="1" id="KW-0812">Transmembrane</keyword>
<dbReference type="AlphaFoldDB" id="C0C4Z8"/>
<feature type="transmembrane region" description="Helical" evidence="1">
    <location>
        <begin position="429"/>
        <end position="457"/>
    </location>
</feature>
<sequence length="526" mass="59789">MIKAFRISCDLKNTYRVNGIIYSIQQIPVIKRLFTDELYASRGLKIFAGILSAAWEIVSAFLGKYLYLLLLVALPAGLYKGGGAGSVSMHILLFLTIIGTFMNTYMFDPSNDKYYAMILMRMDARAYTLSNYLYTSVKTVVGFLPFTIYFGMKWGAAPALYILLPFFIMGAKMTAAWLLLSRYERKGICMNENLPPKFAWPLTGILLVLAYGLPYIGITVPAAVISAAAALSLAAGLYCLTKIMKFGRYREMYQLILADKRNAVEVGEIIHKTTEEQSRKMISQDTAITSQKKGFEYFNELFIRRHKRALWRPAGRTACIAAFIIAALLVVMQVNMEVKLAVNRLLLVFLPYFVFIMYAINRGTSFTQVLFMNCDHSMLTFAFYKKPEFILRLFCIRLREIIKVNLLPAAVIGTGFALMLYVSGGTDNALNYIVLFVSILALSVFFSVHYLTCYYLLQPYNVNTELKSATYRIVMSGTYIVCFLFMKLRMDTFVFGIVTTVFCILYSIIASLLVYRFAPRTFRLRN</sequence>
<dbReference type="eggNOG" id="ENOG502Z8J5">
    <property type="taxonomic scope" value="Bacteria"/>
</dbReference>
<keyword evidence="3" id="KW-1185">Reference proteome</keyword>
<dbReference type="OrthoDB" id="1710898at2"/>